<sequence length="530" mass="59227">MASAKVNLYCLMVASACFEYLCGRDRASERWNPAHERETYFVTLLHSRTGKTEAYAVHRDHIPDGTETRVLRKIDFFLMPLLIITFLLQYVDKVILNGASQFGIIEDLELYTVQGYSTGPDPEPILDLHRFSVATLIFYWGCLAGLLPASWLAQRLPIGRYLACTVIAWGAVTMLTVVVDGYHGLLAQRFFLGVVECAVAPGFSIMIAMWWKRAERPLRYALWYTSTGLGGHIQGSLRARKYQYLILGAATVVWSIVLDLLLPQNPSSARFLKPEERLAAVERMRLEQIGIENKEFKFYQIIELLRDPVTWILIPTTFALHFVNGVISGFGSVIISSFGYSPFDSVLLTGAVGGGVFITCIFFGIMGTVVKDCRTWLTIGCEVCVLVGACLMWKLNWDTQRAGAIFEFVMCGFFAGGYMMILALAGANIAGHTKKTFMSGLLWCAWAIRNGAVPLTVKKSEAADHYPSCFQAIIGTAAVAICGASLLRVYLVIENKRRDHEYGQVDQTAALQVHFEDKTDRENKLFRYSL</sequence>
<keyword evidence="8" id="KW-1185">Reference proteome</keyword>
<comment type="caution">
    <text evidence="7">The sequence shown here is derived from an EMBL/GenBank/DDBJ whole genome shotgun (WGS) entry which is preliminary data.</text>
</comment>
<dbReference type="InterPro" id="IPR036259">
    <property type="entry name" value="MFS_trans_sf"/>
</dbReference>
<proteinExistence type="predicted"/>
<feature type="transmembrane region" description="Helical" evidence="6">
    <location>
        <begin position="244"/>
        <end position="262"/>
    </location>
</feature>
<dbReference type="Pfam" id="PF07690">
    <property type="entry name" value="MFS_1"/>
    <property type="match status" value="1"/>
</dbReference>
<gene>
    <name evidence="7" type="ORF">BJY01DRAFT_260989</name>
</gene>
<dbReference type="EMBL" id="JBFXLU010000311">
    <property type="protein sequence ID" value="KAL2830163.1"/>
    <property type="molecule type" value="Genomic_DNA"/>
</dbReference>
<feature type="transmembrane region" description="Helical" evidence="6">
    <location>
        <begin position="131"/>
        <end position="153"/>
    </location>
</feature>
<dbReference type="InterPro" id="IPR011701">
    <property type="entry name" value="MFS"/>
</dbReference>
<feature type="transmembrane region" description="Helical" evidence="6">
    <location>
        <begin position="347"/>
        <end position="370"/>
    </location>
</feature>
<keyword evidence="5 6" id="KW-0472">Membrane</keyword>
<feature type="transmembrane region" description="Helical" evidence="6">
    <location>
        <begin position="405"/>
        <end position="430"/>
    </location>
</feature>
<comment type="subcellular location">
    <subcellularLocation>
        <location evidence="1">Membrane</location>
        <topology evidence="1">Multi-pass membrane protein</topology>
    </subcellularLocation>
</comment>
<evidence type="ECO:0000256" key="5">
    <source>
        <dbReference type="ARBA" id="ARBA00023136"/>
    </source>
</evidence>
<feature type="transmembrane region" description="Helical" evidence="6">
    <location>
        <begin position="376"/>
        <end position="393"/>
    </location>
</feature>
<feature type="transmembrane region" description="Helical" evidence="6">
    <location>
        <begin position="190"/>
        <end position="211"/>
    </location>
</feature>
<evidence type="ECO:0000256" key="3">
    <source>
        <dbReference type="ARBA" id="ARBA00022692"/>
    </source>
</evidence>
<evidence type="ECO:0000256" key="6">
    <source>
        <dbReference type="SAM" id="Phobius"/>
    </source>
</evidence>
<dbReference type="PANTHER" id="PTHR43791">
    <property type="entry name" value="PERMEASE-RELATED"/>
    <property type="match status" value="1"/>
</dbReference>
<reference evidence="7 8" key="1">
    <citation type="submission" date="2024-07" db="EMBL/GenBank/DDBJ databases">
        <title>Section-level genome sequencing and comparative genomics of Aspergillus sections Usti and Cavernicolus.</title>
        <authorList>
            <consortium name="Lawrence Berkeley National Laboratory"/>
            <person name="Nybo J.L."/>
            <person name="Vesth T.C."/>
            <person name="Theobald S."/>
            <person name="Frisvad J.C."/>
            <person name="Larsen T.O."/>
            <person name="Kjaerboelling I."/>
            <person name="Rothschild-Mancinelli K."/>
            <person name="Lyhne E.K."/>
            <person name="Kogle M.E."/>
            <person name="Barry K."/>
            <person name="Clum A."/>
            <person name="Na H."/>
            <person name="Ledsgaard L."/>
            <person name="Lin J."/>
            <person name="Lipzen A."/>
            <person name="Kuo A."/>
            <person name="Riley R."/>
            <person name="Mondo S."/>
            <person name="Labutti K."/>
            <person name="Haridas S."/>
            <person name="Pangalinan J."/>
            <person name="Salamov A.A."/>
            <person name="Simmons B.A."/>
            <person name="Magnuson J.K."/>
            <person name="Chen J."/>
            <person name="Drula E."/>
            <person name="Henrissat B."/>
            <person name="Wiebenga A."/>
            <person name="Lubbers R.J."/>
            <person name="Gomes A.C."/>
            <person name="Makela M.R."/>
            <person name="Stajich J."/>
            <person name="Grigoriev I.V."/>
            <person name="Mortensen U.H."/>
            <person name="De Vries R.P."/>
            <person name="Baker S.E."/>
            <person name="Andersen M.R."/>
        </authorList>
    </citation>
    <scope>NUCLEOTIDE SEQUENCE [LARGE SCALE GENOMIC DNA]</scope>
    <source>
        <strain evidence="7 8">CBS 123904</strain>
    </source>
</reference>
<dbReference type="Gene3D" id="1.20.1250.20">
    <property type="entry name" value="MFS general substrate transporter like domains"/>
    <property type="match status" value="2"/>
</dbReference>
<feature type="transmembrane region" description="Helical" evidence="6">
    <location>
        <begin position="160"/>
        <end position="178"/>
    </location>
</feature>
<dbReference type="PANTHER" id="PTHR43791:SF35">
    <property type="entry name" value="MAJOR FACILITATOR SUPERFAMILY (MFS) PROFILE DOMAIN-CONTAINING PROTEIN"/>
    <property type="match status" value="1"/>
</dbReference>
<accession>A0ABR4IQV7</accession>
<evidence type="ECO:0000313" key="8">
    <source>
        <dbReference type="Proteomes" id="UP001610446"/>
    </source>
</evidence>
<feature type="transmembrane region" description="Helical" evidence="6">
    <location>
        <begin position="470"/>
        <end position="491"/>
    </location>
</feature>
<feature type="transmembrane region" description="Helical" evidence="6">
    <location>
        <begin position="312"/>
        <end position="335"/>
    </location>
</feature>
<evidence type="ECO:0000256" key="1">
    <source>
        <dbReference type="ARBA" id="ARBA00004141"/>
    </source>
</evidence>
<feature type="transmembrane region" description="Helical" evidence="6">
    <location>
        <begin position="74"/>
        <end position="91"/>
    </location>
</feature>
<dbReference type="PROSITE" id="PS51257">
    <property type="entry name" value="PROKAR_LIPOPROTEIN"/>
    <property type="match status" value="1"/>
</dbReference>
<evidence type="ECO:0000256" key="2">
    <source>
        <dbReference type="ARBA" id="ARBA00022448"/>
    </source>
</evidence>
<organism evidence="7 8">
    <name type="scientific">Aspergillus pseudoustus</name>
    <dbReference type="NCBI Taxonomy" id="1810923"/>
    <lineage>
        <taxon>Eukaryota</taxon>
        <taxon>Fungi</taxon>
        <taxon>Dikarya</taxon>
        <taxon>Ascomycota</taxon>
        <taxon>Pezizomycotina</taxon>
        <taxon>Eurotiomycetes</taxon>
        <taxon>Eurotiomycetidae</taxon>
        <taxon>Eurotiales</taxon>
        <taxon>Aspergillaceae</taxon>
        <taxon>Aspergillus</taxon>
        <taxon>Aspergillus subgen. Nidulantes</taxon>
    </lineage>
</organism>
<keyword evidence="2" id="KW-0813">Transport</keyword>
<evidence type="ECO:0000256" key="4">
    <source>
        <dbReference type="ARBA" id="ARBA00022989"/>
    </source>
</evidence>
<dbReference type="SUPFAM" id="SSF103473">
    <property type="entry name" value="MFS general substrate transporter"/>
    <property type="match status" value="1"/>
</dbReference>
<evidence type="ECO:0000313" key="7">
    <source>
        <dbReference type="EMBL" id="KAL2830163.1"/>
    </source>
</evidence>
<keyword evidence="3 6" id="KW-0812">Transmembrane</keyword>
<name>A0ABR4IQV7_9EURO</name>
<keyword evidence="4 6" id="KW-1133">Transmembrane helix</keyword>
<protein>
    <submittedName>
        <fullName evidence="7">Major facilitator superfamily domain-containing protein</fullName>
    </submittedName>
</protein>
<dbReference type="Proteomes" id="UP001610446">
    <property type="component" value="Unassembled WGS sequence"/>
</dbReference>